<dbReference type="Pfam" id="PF03171">
    <property type="entry name" value="2OG-FeII_Oxy"/>
    <property type="match status" value="1"/>
</dbReference>
<keyword evidence="2" id="KW-0479">Metal-binding</keyword>
<sequence>MAIEEFTSIHILEYGDAISPTSKPKFLSALRHALVNIGFFYIRNPPIGIKVREALVQKTGSFFALPTAEKEQVALVNSRHFRGYASLGSERTGTKTDGRETLTVGFDDSARGFRQAVEAYLNEIQALSNTFAILIAETLDMEPTVFTKLLDKTRYSLLRIAAYPRPQGSSNPETGFQGVGPHKDGSFLTFLLQGTGHSSLEVQNKAGEWIAAPPVENTLVVNIGRSLETLTRGVCVATTHRVILRQGQYCQGHNGTRLSFPFFQSLGLDVAPEDMQIDIPEHILALRRDDDISEVETYFAEAFKGLVGEALLTNGVSSYPGVGTRWYPELEAEVRKQQHAAKQLDDSKAVSA</sequence>
<evidence type="ECO:0000313" key="5">
    <source>
        <dbReference type="Proteomes" id="UP000654913"/>
    </source>
</evidence>
<dbReference type="Proteomes" id="UP000654913">
    <property type="component" value="Chromosome 1"/>
</dbReference>
<dbReference type="GO" id="GO:0046872">
    <property type="term" value="F:metal ion binding"/>
    <property type="evidence" value="ECO:0007669"/>
    <property type="project" value="UniProtKB-KW"/>
</dbReference>
<evidence type="ECO:0000313" key="4">
    <source>
        <dbReference type="EMBL" id="BCS18654.1"/>
    </source>
</evidence>
<comment type="similarity">
    <text evidence="1 2">Belongs to the iron/ascorbate-dependent oxidoreductase family.</text>
</comment>
<organism evidence="4 5">
    <name type="scientific">Aspergillus puulaauensis</name>
    <dbReference type="NCBI Taxonomy" id="1220207"/>
    <lineage>
        <taxon>Eukaryota</taxon>
        <taxon>Fungi</taxon>
        <taxon>Dikarya</taxon>
        <taxon>Ascomycota</taxon>
        <taxon>Pezizomycotina</taxon>
        <taxon>Eurotiomycetes</taxon>
        <taxon>Eurotiomycetidae</taxon>
        <taxon>Eurotiales</taxon>
        <taxon>Aspergillaceae</taxon>
        <taxon>Aspergillus</taxon>
    </lineage>
</organism>
<dbReference type="PANTHER" id="PTHR47990">
    <property type="entry name" value="2-OXOGLUTARATE (2OG) AND FE(II)-DEPENDENT OXYGENASE SUPERFAMILY PROTEIN-RELATED"/>
    <property type="match status" value="1"/>
</dbReference>
<keyword evidence="5" id="KW-1185">Reference proteome</keyword>
<dbReference type="RefSeq" id="XP_041550848.1">
    <property type="nucleotide sequence ID" value="XM_041697577.1"/>
</dbReference>
<dbReference type="InterPro" id="IPR005123">
    <property type="entry name" value="Oxoglu/Fe-dep_dioxygenase_dom"/>
</dbReference>
<dbReference type="GO" id="GO:0044283">
    <property type="term" value="P:small molecule biosynthetic process"/>
    <property type="evidence" value="ECO:0007669"/>
    <property type="project" value="UniProtKB-ARBA"/>
</dbReference>
<protein>
    <recommendedName>
        <fullName evidence="3">Fe2OG dioxygenase domain-containing protein</fullName>
    </recommendedName>
</protein>
<gene>
    <name evidence="4" type="ORF">APUU_11482S</name>
</gene>
<evidence type="ECO:0000256" key="1">
    <source>
        <dbReference type="ARBA" id="ARBA00008056"/>
    </source>
</evidence>
<keyword evidence="2" id="KW-0408">Iron</keyword>
<dbReference type="Gene3D" id="2.60.120.330">
    <property type="entry name" value="B-lactam Antibiotic, Isopenicillin N Synthase, Chain"/>
    <property type="match status" value="1"/>
</dbReference>
<feature type="domain" description="Fe2OG dioxygenase" evidence="3">
    <location>
        <begin position="153"/>
        <end position="266"/>
    </location>
</feature>
<keyword evidence="2" id="KW-0560">Oxidoreductase</keyword>
<dbReference type="AlphaFoldDB" id="A0A7R8AGI5"/>
<reference evidence="4" key="1">
    <citation type="submission" date="2021-01" db="EMBL/GenBank/DDBJ databases">
        <authorList>
            <consortium name="Aspergillus puulaauensis MK2 genome sequencing consortium"/>
            <person name="Kazuki M."/>
            <person name="Futagami T."/>
        </authorList>
    </citation>
    <scope>NUCLEOTIDE SEQUENCE</scope>
    <source>
        <strain evidence="4">MK2</strain>
    </source>
</reference>
<dbReference type="SUPFAM" id="SSF51197">
    <property type="entry name" value="Clavaminate synthase-like"/>
    <property type="match status" value="1"/>
</dbReference>
<proteinExistence type="inferred from homology"/>
<dbReference type="OrthoDB" id="627829at2759"/>
<dbReference type="EMBL" id="AP024443">
    <property type="protein sequence ID" value="BCS18654.1"/>
    <property type="molecule type" value="Genomic_DNA"/>
</dbReference>
<accession>A0A7R8AGI5</accession>
<dbReference type="InterPro" id="IPR026992">
    <property type="entry name" value="DIOX_N"/>
</dbReference>
<evidence type="ECO:0000259" key="3">
    <source>
        <dbReference type="PROSITE" id="PS51471"/>
    </source>
</evidence>
<reference evidence="4" key="2">
    <citation type="submission" date="2021-02" db="EMBL/GenBank/DDBJ databases">
        <title>Aspergillus puulaauensis MK2 genome sequence.</title>
        <authorList>
            <person name="Futagami T."/>
            <person name="Mori K."/>
            <person name="Kadooka C."/>
            <person name="Tanaka T."/>
        </authorList>
    </citation>
    <scope>NUCLEOTIDE SEQUENCE</scope>
    <source>
        <strain evidence="4">MK2</strain>
    </source>
</reference>
<dbReference type="InterPro" id="IPR044861">
    <property type="entry name" value="IPNS-like_FE2OG_OXY"/>
</dbReference>
<dbReference type="InterPro" id="IPR050231">
    <property type="entry name" value="Iron_ascorbate_oxido_reductase"/>
</dbReference>
<dbReference type="KEGG" id="apuu:APUU_11482S"/>
<name>A0A7R8AGI5_9EURO</name>
<dbReference type="GeneID" id="64968659"/>
<dbReference type="InterPro" id="IPR027443">
    <property type="entry name" value="IPNS-like_sf"/>
</dbReference>
<dbReference type="Pfam" id="PF14226">
    <property type="entry name" value="DIOX_N"/>
    <property type="match status" value="1"/>
</dbReference>
<dbReference type="PROSITE" id="PS51471">
    <property type="entry name" value="FE2OG_OXY"/>
    <property type="match status" value="1"/>
</dbReference>
<dbReference type="GO" id="GO:0016491">
    <property type="term" value="F:oxidoreductase activity"/>
    <property type="evidence" value="ECO:0007669"/>
    <property type="project" value="UniProtKB-KW"/>
</dbReference>
<evidence type="ECO:0000256" key="2">
    <source>
        <dbReference type="RuleBase" id="RU003682"/>
    </source>
</evidence>